<dbReference type="OrthoDB" id="49605at2759"/>
<sequence length="185" mass="21650">VYFRCPIISEEVLSKEEWRIRIKEFLYEQLEEERGLTACLIIHSCNYNRIKVNDCVDVLCKYLDNILANPEETKFHKIRCSNPTFKDKVLPILGASELLYAAGFRQQNLDHNGIEEEFWVFNQNNVEGLETLEFLRDAVKSEDRIELEIDRNVQVLSPAQAAKRVELPQAFYAISPEELKKEQQL</sequence>
<dbReference type="InterPro" id="IPR018997">
    <property type="entry name" value="PUB_domain"/>
</dbReference>
<comment type="caution">
    <text evidence="2">The sequence shown here is derived from an EMBL/GenBank/DDBJ whole genome shotgun (WGS) entry which is preliminary data.</text>
</comment>
<dbReference type="CDD" id="cd10460">
    <property type="entry name" value="PUB_UBXD1"/>
    <property type="match status" value="1"/>
</dbReference>
<dbReference type="GO" id="GO:0005737">
    <property type="term" value="C:cytoplasm"/>
    <property type="evidence" value="ECO:0007669"/>
    <property type="project" value="TreeGrafter"/>
</dbReference>
<feature type="domain" description="PUB" evidence="1">
    <location>
        <begin position="51"/>
        <end position="132"/>
    </location>
</feature>
<gene>
    <name evidence="2" type="ORF">ILUMI_18906</name>
</gene>
<feature type="non-terminal residue" evidence="2">
    <location>
        <position position="185"/>
    </location>
</feature>
<dbReference type="Gene3D" id="1.20.58.2190">
    <property type="match status" value="1"/>
</dbReference>
<keyword evidence="3" id="KW-1185">Reference proteome</keyword>
<evidence type="ECO:0000313" key="2">
    <source>
        <dbReference type="EMBL" id="KAF2887267.1"/>
    </source>
</evidence>
<name>A0A8K0CL67_IGNLU</name>
<proteinExistence type="predicted"/>
<reference evidence="2" key="1">
    <citation type="submission" date="2019-08" db="EMBL/GenBank/DDBJ databases">
        <title>The genome of the North American firefly Photinus pyralis.</title>
        <authorList>
            <consortium name="Photinus pyralis genome working group"/>
            <person name="Fallon T.R."/>
            <person name="Sander Lower S.E."/>
            <person name="Weng J.-K."/>
        </authorList>
    </citation>
    <scope>NUCLEOTIDE SEQUENCE</scope>
    <source>
        <strain evidence="2">TRF0915ILg1</strain>
        <tissue evidence="2">Whole body</tissue>
    </source>
</reference>
<dbReference type="SUPFAM" id="SSF143503">
    <property type="entry name" value="PUG domain-like"/>
    <property type="match status" value="1"/>
</dbReference>
<feature type="non-terminal residue" evidence="2">
    <location>
        <position position="1"/>
    </location>
</feature>
<dbReference type="Proteomes" id="UP000801492">
    <property type="component" value="Unassembled WGS sequence"/>
</dbReference>
<dbReference type="PANTHER" id="PTHR23153">
    <property type="entry name" value="UBX-RELATED"/>
    <property type="match status" value="1"/>
</dbReference>
<dbReference type="EMBL" id="VTPC01084386">
    <property type="protein sequence ID" value="KAF2887267.1"/>
    <property type="molecule type" value="Genomic_DNA"/>
</dbReference>
<dbReference type="Pfam" id="PF09409">
    <property type="entry name" value="PUB"/>
    <property type="match status" value="1"/>
</dbReference>
<dbReference type="InterPro" id="IPR042774">
    <property type="entry name" value="UBXN6_PUB"/>
</dbReference>
<accession>A0A8K0CL67</accession>
<protein>
    <recommendedName>
        <fullName evidence="1">PUB domain-containing protein</fullName>
    </recommendedName>
</protein>
<dbReference type="InterPro" id="IPR036339">
    <property type="entry name" value="PUB-like_dom_sf"/>
</dbReference>
<dbReference type="PANTHER" id="PTHR23153:SF38">
    <property type="entry name" value="UBX DOMAIN-CONTAINING PROTEIN 6"/>
    <property type="match status" value="1"/>
</dbReference>
<organism evidence="2 3">
    <name type="scientific">Ignelater luminosus</name>
    <name type="common">Cucubano</name>
    <name type="synonym">Pyrophorus luminosus</name>
    <dbReference type="NCBI Taxonomy" id="2038154"/>
    <lineage>
        <taxon>Eukaryota</taxon>
        <taxon>Metazoa</taxon>
        <taxon>Ecdysozoa</taxon>
        <taxon>Arthropoda</taxon>
        <taxon>Hexapoda</taxon>
        <taxon>Insecta</taxon>
        <taxon>Pterygota</taxon>
        <taxon>Neoptera</taxon>
        <taxon>Endopterygota</taxon>
        <taxon>Coleoptera</taxon>
        <taxon>Polyphaga</taxon>
        <taxon>Elateriformia</taxon>
        <taxon>Elateroidea</taxon>
        <taxon>Elateridae</taxon>
        <taxon>Agrypninae</taxon>
        <taxon>Pyrophorini</taxon>
        <taxon>Ignelater</taxon>
    </lineage>
</organism>
<evidence type="ECO:0000313" key="3">
    <source>
        <dbReference type="Proteomes" id="UP000801492"/>
    </source>
</evidence>
<dbReference type="AlphaFoldDB" id="A0A8K0CL67"/>
<evidence type="ECO:0000259" key="1">
    <source>
        <dbReference type="Pfam" id="PF09409"/>
    </source>
</evidence>
<dbReference type="SMART" id="SM00580">
    <property type="entry name" value="PUG"/>
    <property type="match status" value="1"/>
</dbReference>